<reference evidence="3" key="1">
    <citation type="submission" date="2021-05" db="EMBL/GenBank/DDBJ databases">
        <title>A free-living protist that lacks canonical eukaryotic 1 DNA replication and segregation systems.</title>
        <authorList>
            <person name="Salas-Leiva D.E."/>
            <person name="Tromer E.C."/>
            <person name="Curtis B.A."/>
            <person name="Jerlstrom-Hultqvist J."/>
            <person name="Kolisko M."/>
            <person name="Yi Z."/>
            <person name="Salas-Leiva J.S."/>
            <person name="Gallot-Lavallee L."/>
            <person name="Kops G.J.P.L."/>
            <person name="Archibald J.M."/>
            <person name="Simpson A.G.B."/>
            <person name="Roger A.J."/>
        </authorList>
    </citation>
    <scope>NUCLEOTIDE SEQUENCE</scope>
    <source>
        <strain evidence="3">BICM</strain>
    </source>
</reference>
<evidence type="ECO:0000256" key="2">
    <source>
        <dbReference type="SAM" id="MobiDB-lite"/>
    </source>
</evidence>
<feature type="compositionally biased region" description="Basic and acidic residues" evidence="2">
    <location>
        <begin position="92"/>
        <end position="111"/>
    </location>
</feature>
<evidence type="ECO:0000256" key="1">
    <source>
        <dbReference type="SAM" id="Coils"/>
    </source>
</evidence>
<feature type="coiled-coil region" evidence="1">
    <location>
        <begin position="185"/>
        <end position="394"/>
    </location>
</feature>
<sequence length="512" mass="58567">MQIHSREWSVGTRLNRPLQPSLTKVRTCEFSMKTKDGHRDNWDQDMVLMTLGETLITPSAPVEPEDALELVTKTGPSPVPNRRRPTKRQIAKRSEKRTEPSPVEAVDHGTDHLTPSSAKIAFEESESVLIRALYSEIEQLKRSNDDLQRRLSSKERDLSERETYPLQNRRNPHAPKTDIEWRKRVATLERELNAANMRSDAADQKMAAAEAAMEKAAMVRRELTKREEEVKRLEATVLAQQEAPPRVDTTKVDSLTRENKSLRSKLTVLQDKVETVTTSQGALGKKNKELQVKLEELQRLNMEANEAIVRESRLKVEAETATRQLKEDLEARITSMKENIERAESGAMRKRFERDIDRLTAQLKAKDEALYEARRDAEMAAARHREEARLARDEEVSQIRLRLDSTLVQLAESEHARWDAELELRKLRSAPPAHTEAELSKCLEAAMRRRATEQPMEGGDAVREMERAREEMTRIVKQNTVFMKNVDATKASLEAWARDISDFAGRVSAELS</sequence>
<dbReference type="EMBL" id="JAHDYR010000053">
    <property type="protein sequence ID" value="KAG9391481.1"/>
    <property type="molecule type" value="Genomic_DNA"/>
</dbReference>
<accession>A0A8J6E092</accession>
<dbReference type="Proteomes" id="UP000717585">
    <property type="component" value="Unassembled WGS sequence"/>
</dbReference>
<name>A0A8J6E092_9EUKA</name>
<feature type="region of interest" description="Disordered" evidence="2">
    <location>
        <begin position="71"/>
        <end position="115"/>
    </location>
</feature>
<proteinExistence type="predicted"/>
<keyword evidence="4" id="KW-1185">Reference proteome</keyword>
<feature type="region of interest" description="Disordered" evidence="2">
    <location>
        <begin position="143"/>
        <end position="174"/>
    </location>
</feature>
<dbReference type="AlphaFoldDB" id="A0A8J6E092"/>
<keyword evidence="1" id="KW-0175">Coiled coil</keyword>
<evidence type="ECO:0000313" key="3">
    <source>
        <dbReference type="EMBL" id="KAG9391481.1"/>
    </source>
</evidence>
<comment type="caution">
    <text evidence="3">The sequence shown here is derived from an EMBL/GenBank/DDBJ whole genome shotgun (WGS) entry which is preliminary data.</text>
</comment>
<gene>
    <name evidence="3" type="ORF">J8273_6242</name>
</gene>
<evidence type="ECO:0000313" key="4">
    <source>
        <dbReference type="Proteomes" id="UP000717585"/>
    </source>
</evidence>
<protein>
    <submittedName>
        <fullName evidence="3">Chromosome partition protein Smc</fullName>
    </submittedName>
</protein>
<feature type="compositionally biased region" description="Basic residues" evidence="2">
    <location>
        <begin position="81"/>
        <end position="91"/>
    </location>
</feature>
<feature type="compositionally biased region" description="Basic and acidic residues" evidence="2">
    <location>
        <begin position="143"/>
        <end position="163"/>
    </location>
</feature>
<organism evidence="3 4">
    <name type="scientific">Carpediemonas membranifera</name>
    <dbReference type="NCBI Taxonomy" id="201153"/>
    <lineage>
        <taxon>Eukaryota</taxon>
        <taxon>Metamonada</taxon>
        <taxon>Carpediemonas-like organisms</taxon>
        <taxon>Carpediemonas</taxon>
    </lineage>
</organism>